<dbReference type="OrthoDB" id="5818176at2759"/>
<dbReference type="AlphaFoldDB" id="A0A0B1SME1"/>
<feature type="region of interest" description="Disordered" evidence="1">
    <location>
        <begin position="31"/>
        <end position="81"/>
    </location>
</feature>
<evidence type="ECO:0000313" key="2">
    <source>
        <dbReference type="EMBL" id="KHJ85051.1"/>
    </source>
</evidence>
<name>A0A0B1SME1_OESDE</name>
<protein>
    <submittedName>
        <fullName evidence="2">Uncharacterized protein</fullName>
    </submittedName>
</protein>
<sequence>MEDFNGADEIRYQLKNGKFLTESGVCLQVSSIHNGENQRSRTDGEGMSRPPFKEVQNTSPTFAGRNRLGEKQITQKSPQTSAPIRCFSQDLPLRVPVKVRVVDSPRPCESADEGFLFHVVPLEQDLSEDYTKLQQLEAAYEEK</sequence>
<dbReference type="Proteomes" id="UP000053660">
    <property type="component" value="Unassembled WGS sequence"/>
</dbReference>
<dbReference type="EMBL" id="KN565558">
    <property type="protein sequence ID" value="KHJ85051.1"/>
    <property type="molecule type" value="Genomic_DNA"/>
</dbReference>
<gene>
    <name evidence="2" type="ORF">OESDEN_15228</name>
</gene>
<organism evidence="2 3">
    <name type="scientific">Oesophagostomum dentatum</name>
    <name type="common">Nodular worm</name>
    <dbReference type="NCBI Taxonomy" id="61180"/>
    <lineage>
        <taxon>Eukaryota</taxon>
        <taxon>Metazoa</taxon>
        <taxon>Ecdysozoa</taxon>
        <taxon>Nematoda</taxon>
        <taxon>Chromadorea</taxon>
        <taxon>Rhabditida</taxon>
        <taxon>Rhabditina</taxon>
        <taxon>Rhabditomorpha</taxon>
        <taxon>Strongyloidea</taxon>
        <taxon>Strongylidae</taxon>
        <taxon>Oesophagostomum</taxon>
    </lineage>
</organism>
<feature type="compositionally biased region" description="Basic and acidic residues" evidence="1">
    <location>
        <begin position="36"/>
        <end position="46"/>
    </location>
</feature>
<reference evidence="2 3" key="1">
    <citation type="submission" date="2014-03" db="EMBL/GenBank/DDBJ databases">
        <title>Draft genome of the hookworm Oesophagostomum dentatum.</title>
        <authorList>
            <person name="Mitreva M."/>
        </authorList>
    </citation>
    <scope>NUCLEOTIDE SEQUENCE [LARGE SCALE GENOMIC DNA]</scope>
    <source>
        <strain evidence="2 3">OD-Hann</strain>
    </source>
</reference>
<keyword evidence="3" id="KW-1185">Reference proteome</keyword>
<feature type="compositionally biased region" description="Polar residues" evidence="1">
    <location>
        <begin position="72"/>
        <end position="81"/>
    </location>
</feature>
<accession>A0A0B1SME1</accession>
<proteinExistence type="predicted"/>
<evidence type="ECO:0000313" key="3">
    <source>
        <dbReference type="Proteomes" id="UP000053660"/>
    </source>
</evidence>
<evidence type="ECO:0000256" key="1">
    <source>
        <dbReference type="SAM" id="MobiDB-lite"/>
    </source>
</evidence>